<keyword evidence="4" id="KW-1185">Reference proteome</keyword>
<feature type="transmembrane region" description="Helical" evidence="1">
    <location>
        <begin position="132"/>
        <end position="150"/>
    </location>
</feature>
<dbReference type="EMBL" id="JARQZJ010000102">
    <property type="protein sequence ID" value="KAK9886763.1"/>
    <property type="molecule type" value="Genomic_DNA"/>
</dbReference>
<dbReference type="Proteomes" id="UP001431783">
    <property type="component" value="Unassembled WGS sequence"/>
</dbReference>
<keyword evidence="1" id="KW-0812">Transmembrane</keyword>
<feature type="domain" description="DALR anticodon binding" evidence="2">
    <location>
        <begin position="61"/>
        <end position="196"/>
    </location>
</feature>
<reference evidence="3 4" key="1">
    <citation type="submission" date="2023-03" db="EMBL/GenBank/DDBJ databases">
        <title>Genome insight into feeding habits of ladybird beetles.</title>
        <authorList>
            <person name="Li H.-S."/>
            <person name="Huang Y.-H."/>
            <person name="Pang H."/>
        </authorList>
    </citation>
    <scope>NUCLEOTIDE SEQUENCE [LARGE SCALE GENOMIC DNA]</scope>
    <source>
        <strain evidence="3">SYSU_2023b</strain>
        <tissue evidence="3">Whole body</tissue>
    </source>
</reference>
<accession>A0AAW1UV92</accession>
<evidence type="ECO:0000313" key="4">
    <source>
        <dbReference type="Proteomes" id="UP001431783"/>
    </source>
</evidence>
<organism evidence="3 4">
    <name type="scientific">Henosepilachna vigintioctopunctata</name>
    <dbReference type="NCBI Taxonomy" id="420089"/>
    <lineage>
        <taxon>Eukaryota</taxon>
        <taxon>Metazoa</taxon>
        <taxon>Ecdysozoa</taxon>
        <taxon>Arthropoda</taxon>
        <taxon>Hexapoda</taxon>
        <taxon>Insecta</taxon>
        <taxon>Pterygota</taxon>
        <taxon>Neoptera</taxon>
        <taxon>Endopterygota</taxon>
        <taxon>Coleoptera</taxon>
        <taxon>Polyphaga</taxon>
        <taxon>Cucujiformia</taxon>
        <taxon>Coccinelloidea</taxon>
        <taxon>Coccinellidae</taxon>
        <taxon>Epilachninae</taxon>
        <taxon>Epilachnini</taxon>
        <taxon>Henosepilachna</taxon>
    </lineage>
</organism>
<evidence type="ECO:0000259" key="2">
    <source>
        <dbReference type="SMART" id="SM00836"/>
    </source>
</evidence>
<dbReference type="Pfam" id="PF05746">
    <property type="entry name" value="DALR_1"/>
    <property type="match status" value="1"/>
</dbReference>
<name>A0AAW1UV92_9CUCU</name>
<dbReference type="PANTHER" id="PTHR16043">
    <property type="entry name" value="DALRD3 PROTEIN"/>
    <property type="match status" value="1"/>
</dbReference>
<proteinExistence type="predicted"/>
<protein>
    <recommendedName>
        <fullName evidence="2">DALR anticodon binding domain-containing protein</fullName>
    </recommendedName>
</protein>
<dbReference type="GO" id="GO:0006420">
    <property type="term" value="P:arginyl-tRNA aminoacylation"/>
    <property type="evidence" value="ECO:0007669"/>
    <property type="project" value="InterPro"/>
</dbReference>
<dbReference type="Gene3D" id="1.10.730.10">
    <property type="entry name" value="Isoleucyl-tRNA Synthetase, Domain 1"/>
    <property type="match status" value="1"/>
</dbReference>
<dbReference type="GO" id="GO:0004814">
    <property type="term" value="F:arginine-tRNA ligase activity"/>
    <property type="evidence" value="ECO:0007669"/>
    <property type="project" value="InterPro"/>
</dbReference>
<sequence>MRLMAEHKYGVRMQGSQTKTEYFEKLGKAAVTLELLQNKPRKNMKITFSHPSSANKDASFILYNCARLSALFRDFNEKVRNKVYPELVPLDNVDFSLLNQAEEWELFYVYVVQYPLIVKSCIKDMEKGIINIHYLVSFLCNLCSVFSVYYRRVRILGAPMAHLIPVLHARIYLLKSLQVVFHKTLILMNIDPIQNM</sequence>
<keyword evidence="1" id="KW-1133">Transmembrane helix</keyword>
<gene>
    <name evidence="3" type="ORF">WA026_018415</name>
</gene>
<evidence type="ECO:0000313" key="3">
    <source>
        <dbReference type="EMBL" id="KAK9886763.1"/>
    </source>
</evidence>
<dbReference type="SUPFAM" id="SSF47323">
    <property type="entry name" value="Anticodon-binding domain of a subclass of class I aminoacyl-tRNA synthetases"/>
    <property type="match status" value="1"/>
</dbReference>
<dbReference type="AlphaFoldDB" id="A0AAW1UV92"/>
<dbReference type="GO" id="GO:0005524">
    <property type="term" value="F:ATP binding"/>
    <property type="evidence" value="ECO:0007669"/>
    <property type="project" value="InterPro"/>
</dbReference>
<dbReference type="GO" id="GO:0000049">
    <property type="term" value="F:tRNA binding"/>
    <property type="evidence" value="ECO:0007669"/>
    <property type="project" value="TreeGrafter"/>
</dbReference>
<evidence type="ECO:0000256" key="1">
    <source>
        <dbReference type="SAM" id="Phobius"/>
    </source>
</evidence>
<comment type="caution">
    <text evidence="3">The sequence shown here is derived from an EMBL/GenBank/DDBJ whole genome shotgun (WGS) entry which is preliminary data.</text>
</comment>
<dbReference type="InterPro" id="IPR008909">
    <property type="entry name" value="DALR_anticod-bd"/>
</dbReference>
<dbReference type="GO" id="GO:0106217">
    <property type="term" value="P:tRNA C3-cytosine methylation"/>
    <property type="evidence" value="ECO:0007669"/>
    <property type="project" value="TreeGrafter"/>
</dbReference>
<dbReference type="InterPro" id="IPR009080">
    <property type="entry name" value="tRNAsynth_Ia_anticodon-bd"/>
</dbReference>
<dbReference type="PANTHER" id="PTHR16043:SF1">
    <property type="entry name" value="DALR ANTICODON-BINDING DOMAIN-CONTAINING PROTEIN 3"/>
    <property type="match status" value="1"/>
</dbReference>
<dbReference type="SMART" id="SM00836">
    <property type="entry name" value="DALR_1"/>
    <property type="match status" value="1"/>
</dbReference>
<dbReference type="InterPro" id="IPR037380">
    <property type="entry name" value="DALRD3"/>
</dbReference>
<keyword evidence="1" id="KW-0472">Membrane</keyword>